<dbReference type="EMBL" id="JAEVHM010000068">
    <property type="protein sequence ID" value="MBM0233204.1"/>
    <property type="molecule type" value="Genomic_DNA"/>
</dbReference>
<dbReference type="Proteomes" id="UP000601027">
    <property type="component" value="Unassembled WGS sequence"/>
</dbReference>
<evidence type="ECO:0000313" key="1">
    <source>
        <dbReference type="EMBL" id="MBM0233204.1"/>
    </source>
</evidence>
<sequence length="227" mass="24096">MTAQQAAAGLRVRCLVPDLDDEFLTLLGQVEEILMAIDPNELHPTPAPLAGDEALYAMRRVWEAVHISQGKYATSAGHGRLLAPDGRLDLLPLRVVDLPADDLKALAAAGIELQRLYDRGDDQVVDVVHEFAVGGPSGPPSAFREHERDTAGALTRVCGLLTAATDPHDDPAVEADAVLLIGRLAGAAGIDGTLSRDEYEAYRRVAVAGTKALGGDAIDLIKFGFFI</sequence>
<comment type="caution">
    <text evidence="1">The sequence shown here is derived from an EMBL/GenBank/DDBJ whole genome shotgun (WGS) entry which is preliminary data.</text>
</comment>
<gene>
    <name evidence="1" type="ORF">JNW91_15825</name>
</gene>
<dbReference type="RefSeq" id="WP_203176029.1">
    <property type="nucleotide sequence ID" value="NZ_JAEVHM010000068.1"/>
</dbReference>
<proteinExistence type="predicted"/>
<accession>A0ABS1XVA7</accession>
<evidence type="ECO:0008006" key="3">
    <source>
        <dbReference type="Google" id="ProtNLM"/>
    </source>
</evidence>
<evidence type="ECO:0000313" key="2">
    <source>
        <dbReference type="Proteomes" id="UP000601027"/>
    </source>
</evidence>
<organism evidence="1 2">
    <name type="scientific">Micromonospora parastrephiae</name>
    <dbReference type="NCBI Taxonomy" id="2806101"/>
    <lineage>
        <taxon>Bacteria</taxon>
        <taxon>Bacillati</taxon>
        <taxon>Actinomycetota</taxon>
        <taxon>Actinomycetes</taxon>
        <taxon>Micromonosporales</taxon>
        <taxon>Micromonosporaceae</taxon>
        <taxon>Micromonospora</taxon>
    </lineage>
</organism>
<name>A0ABS1XVA7_9ACTN</name>
<protein>
    <recommendedName>
        <fullName evidence="3">Co-chaperone DjlA N-terminal domain-containing protein</fullName>
    </recommendedName>
</protein>
<reference evidence="1 2" key="1">
    <citation type="submission" date="2021-01" db="EMBL/GenBank/DDBJ databases">
        <title>Draft genome sequence of Micromonospora sp. strain STR1_7.</title>
        <authorList>
            <person name="Karlyshev A."/>
            <person name="Jawad R."/>
        </authorList>
    </citation>
    <scope>NUCLEOTIDE SEQUENCE [LARGE SCALE GENOMIC DNA]</scope>
    <source>
        <strain evidence="1 2">STR1-7</strain>
    </source>
</reference>
<keyword evidence="2" id="KW-1185">Reference proteome</keyword>